<dbReference type="Proteomes" id="UP001652503">
    <property type="component" value="Unassembled WGS sequence"/>
</dbReference>
<dbReference type="InterPro" id="IPR013830">
    <property type="entry name" value="SGNH_hydro"/>
</dbReference>
<dbReference type="InterPro" id="IPR036514">
    <property type="entry name" value="SGNH_hydro_sf"/>
</dbReference>
<comment type="caution">
    <text evidence="2">The sequence shown here is derived from an EMBL/GenBank/DDBJ whole genome shotgun (WGS) entry which is preliminary data.</text>
</comment>
<dbReference type="PANTHER" id="PTHR30383">
    <property type="entry name" value="THIOESTERASE 1/PROTEASE 1/LYSOPHOSPHOLIPASE L1"/>
    <property type="match status" value="1"/>
</dbReference>
<name>A0ABT2YX69_9RHOB</name>
<dbReference type="EMBL" id="JAOWLA010000001">
    <property type="protein sequence ID" value="MCV2863472.1"/>
    <property type="molecule type" value="Genomic_DNA"/>
</dbReference>
<accession>A0ABT2YX69</accession>
<dbReference type="Gene3D" id="3.40.50.1110">
    <property type="entry name" value="SGNH hydrolase"/>
    <property type="match status" value="1"/>
</dbReference>
<sequence>MSARFRLSRFAYRYGGGVLGRNLAATIWAIFLALGTGAASPAAAEPFTIVALGDSLTAGYGLPPEDGFVPQLQRWLDAKGAGAAVINAGVSGDTTAGGLARTDWALVPETDAVIVTLGGNDLLRGLPPEEARANLDAILDKTDARGLPALLVPMIAPGNYGPDYKAAFDAIYPALAESHGARLGPAFLAPILTQTDQTAALRDLMQPDGLHPNAAGVALIVETLGPEVLALIGAAN</sequence>
<evidence type="ECO:0000313" key="3">
    <source>
        <dbReference type="Proteomes" id="UP001652503"/>
    </source>
</evidence>
<dbReference type="InterPro" id="IPR051532">
    <property type="entry name" value="Ester_Hydrolysis_Enzymes"/>
</dbReference>
<feature type="domain" description="SGNH hydrolase-type esterase" evidence="1">
    <location>
        <begin position="51"/>
        <end position="218"/>
    </location>
</feature>
<dbReference type="Pfam" id="PF13472">
    <property type="entry name" value="Lipase_GDSL_2"/>
    <property type="match status" value="1"/>
</dbReference>
<dbReference type="PANTHER" id="PTHR30383:SF24">
    <property type="entry name" value="THIOESTERASE 1_PROTEASE 1_LYSOPHOSPHOLIPASE L1"/>
    <property type="match status" value="1"/>
</dbReference>
<dbReference type="RefSeq" id="WP_263719876.1">
    <property type="nucleotide sequence ID" value="NZ_JAOWLA010000001.1"/>
</dbReference>
<dbReference type="CDD" id="cd01822">
    <property type="entry name" value="Lysophospholipase_L1_like"/>
    <property type="match status" value="1"/>
</dbReference>
<keyword evidence="3" id="KW-1185">Reference proteome</keyword>
<proteinExistence type="predicted"/>
<gene>
    <name evidence="2" type="ORF">OE647_01815</name>
</gene>
<organism evidence="2 3">
    <name type="scientific">Albidovulum sediminicola</name>
    <dbReference type="NCBI Taxonomy" id="2984331"/>
    <lineage>
        <taxon>Bacteria</taxon>
        <taxon>Pseudomonadati</taxon>
        <taxon>Pseudomonadota</taxon>
        <taxon>Alphaproteobacteria</taxon>
        <taxon>Rhodobacterales</taxon>
        <taxon>Paracoccaceae</taxon>
        <taxon>Albidovulum</taxon>
    </lineage>
</organism>
<protein>
    <submittedName>
        <fullName evidence="2">Arylesterase</fullName>
    </submittedName>
</protein>
<evidence type="ECO:0000259" key="1">
    <source>
        <dbReference type="Pfam" id="PF13472"/>
    </source>
</evidence>
<evidence type="ECO:0000313" key="2">
    <source>
        <dbReference type="EMBL" id="MCV2863472.1"/>
    </source>
</evidence>
<dbReference type="SUPFAM" id="SSF52266">
    <property type="entry name" value="SGNH hydrolase"/>
    <property type="match status" value="1"/>
</dbReference>
<reference evidence="2 3" key="1">
    <citation type="submission" date="2022-10" db="EMBL/GenBank/DDBJ databases">
        <title>Defluviimonas sp. nov., isolated from ocean surface water.</title>
        <authorList>
            <person name="He W."/>
            <person name="Wang L."/>
            <person name="Zhang D.-F."/>
        </authorList>
    </citation>
    <scope>NUCLEOTIDE SEQUENCE [LARGE SCALE GENOMIC DNA]</scope>
    <source>
        <strain evidence="2 3">WL0075</strain>
    </source>
</reference>